<comment type="caution">
    <text evidence="1">The sequence shown here is derived from an EMBL/GenBank/DDBJ whole genome shotgun (WGS) entry which is preliminary data.</text>
</comment>
<dbReference type="AlphaFoldDB" id="A0A2A8D3D3"/>
<organism evidence="1 2">
    <name type="scientific">Longibacter salinarum</name>
    <dbReference type="NCBI Taxonomy" id="1850348"/>
    <lineage>
        <taxon>Bacteria</taxon>
        <taxon>Pseudomonadati</taxon>
        <taxon>Rhodothermota</taxon>
        <taxon>Rhodothermia</taxon>
        <taxon>Rhodothermales</taxon>
        <taxon>Salisaetaceae</taxon>
        <taxon>Longibacter</taxon>
    </lineage>
</organism>
<protein>
    <submittedName>
        <fullName evidence="1">Uncharacterized protein</fullName>
    </submittedName>
</protein>
<gene>
    <name evidence="1" type="ORF">CRI94_01675</name>
</gene>
<reference evidence="1 2" key="1">
    <citation type="submission" date="2017-10" db="EMBL/GenBank/DDBJ databases">
        <title>Draft genome of Longibacter Salinarum.</title>
        <authorList>
            <person name="Goh K.M."/>
            <person name="Shamsir M.S."/>
            <person name="Lim S.W."/>
        </authorList>
    </citation>
    <scope>NUCLEOTIDE SEQUENCE [LARGE SCALE GENOMIC DNA]</scope>
    <source>
        <strain evidence="1 2">KCTC 52045</strain>
    </source>
</reference>
<dbReference type="EMBL" id="PDEQ01000001">
    <property type="protein sequence ID" value="PEN15390.1"/>
    <property type="molecule type" value="Genomic_DNA"/>
</dbReference>
<keyword evidence="2" id="KW-1185">Reference proteome</keyword>
<name>A0A2A8D3D3_9BACT</name>
<evidence type="ECO:0000313" key="1">
    <source>
        <dbReference type="EMBL" id="PEN15390.1"/>
    </source>
</evidence>
<proteinExistence type="predicted"/>
<sequence length="1196" mass="132760">MLPVDTVTTHRDTLAAGVTQPFDIRPFVMAGSVMVERNGEALSPKAIQLEAVPGRLWVRPFRRLERTDTLVVTYRTLPLNLRPVYRRRTLDSTATADSSADSLFSPFRSASADSTISRSGTSRGAEADTIADAGYVVVEESGRDSLPQFDPFAGVDLQRTGSISRGVTGGTNQDAGIDSGLRLQLEGNLTDDVAVRALLTDQNTPIQPDGTTQRLDDFDRVFIELETPQAILQLGDVEVQYSETQFAGFNRKIQGATLQSATWGPTLGINEGRGHVLGAVSRGQYRTQDIDAIDGVQGPYRLEGANGERFVVVVAGSERVYLDGQRLERGRTNDYIIDYTRSEITFTSNRIITDDRRITVEFQYRTSQFDRTLVGGQSSAGFWADDKGRSRVSVGATYLREADGRDFSSAFNLTPADSIALADAGDSTAVRSGARRVEFDPEAPFIYYQREVRSTPNGTDTVFVAIDEAPEEGTDVFRVNFTRVGSGNGSYTRVGRQQNGILYEYSGPGQGEYSPVQPIPRPQMKQLVDFTASIQPVGGVRLFGEWAQSLNDRNRFSPKDEANDRGQAYVTGLRLQSTTVDIGSVDLGTISASMQRRVRESSFETFDQTRAIEFNRDWNLSRSGSTPAEALLQAGDEMLDRAEASWQITEASDVSGSAGRLQFGDAFDARRVEGQVSIQEAGWPRLRVSGHRVASTDRIEGTEGTWTKQQHVIRQPIGVFEPSLRFDREVRDQQFTASGRPTDGAFAYTEWEPGLTVDAGKLTFAGRIAYRLEDETLLLKTIRAARATTGTASAQWTPDAPYDLAVQGGYRVRRFTEPFERVGERDTESLLMKVDIGTQPWRRAVDARLFYDAKTEREPTLQEVYVRTGVDLGQFVWQDANGDGLQQVDEFVPETTPNEGAYVQSFVPSDSLASVVSIDSRLRLRLEPRQIWKSSDERWKRWLTRVESRSLVELQETSRSNRLVDLYVLNPDVLRRPGSTIDGTLRLQQELDLFPQSQTAGLDLAWTQARGLTERAAGQERSFLNAWEAATRWRIASSWTARLSSSVQTDRSLSEAFTSSRSYDIDAWQLRPEVSFRPTETWQVTSAAAVGQKEDAVKNRSARVVRFPVEVAWARAGRFRVKVNGELSDIRLDGDAVGLAQFELTDGRGAGRSYLWGARGQYQVSGNIEASFAYDGRAPADAETIHTFRVNLTAQF</sequence>
<dbReference type="Proteomes" id="UP000220102">
    <property type="component" value="Unassembled WGS sequence"/>
</dbReference>
<evidence type="ECO:0000313" key="2">
    <source>
        <dbReference type="Proteomes" id="UP000220102"/>
    </source>
</evidence>
<accession>A0A2A8D3D3</accession>
<dbReference type="OrthoDB" id="9815802at2"/>